<proteinExistence type="predicted"/>
<evidence type="ECO:0000313" key="2">
    <source>
        <dbReference type="Proteomes" id="UP000072989"/>
    </source>
</evidence>
<accession>A0A139RAH1</accession>
<protein>
    <submittedName>
        <fullName evidence="1">Uncharacterized protein</fullName>
    </submittedName>
</protein>
<dbReference type="AlphaFoldDB" id="A0A139RAH1"/>
<dbReference type="PATRIC" id="fig|1303.87.peg.2322"/>
<organism evidence="1 2">
    <name type="scientific">Streptococcus oralis</name>
    <dbReference type="NCBI Taxonomy" id="1303"/>
    <lineage>
        <taxon>Bacteria</taxon>
        <taxon>Bacillati</taxon>
        <taxon>Bacillota</taxon>
        <taxon>Bacilli</taxon>
        <taxon>Lactobacillales</taxon>
        <taxon>Streptococcaceae</taxon>
        <taxon>Streptococcus</taxon>
    </lineage>
</organism>
<sequence>MGELTQQESLRKLLNARLVQRFPDTIEEIEAHAFNYKHGL</sequence>
<reference evidence="1 2" key="1">
    <citation type="submission" date="2016-01" db="EMBL/GenBank/DDBJ databases">
        <title>Highly variable Streptococcus oralis are common among viridans streptococci isolated from primates.</title>
        <authorList>
            <person name="Denapaite D."/>
            <person name="Rieger M."/>
            <person name="Koendgen S."/>
            <person name="Brueckner R."/>
            <person name="Ochigava I."/>
            <person name="Kappeler P."/>
            <person name="Maetz-Rensing K."/>
            <person name="Leendertz F."/>
            <person name="Hakenbeck R."/>
        </authorList>
    </citation>
    <scope>NUCLEOTIDE SEQUENCE [LARGE SCALE GENOMIC DNA]</scope>
    <source>
        <strain evidence="1 2">DD17</strain>
    </source>
</reference>
<name>A0A139RAH1_STROR</name>
<gene>
    <name evidence="1" type="ORF">SORDD17_01877</name>
</gene>
<dbReference type="Proteomes" id="UP000072989">
    <property type="component" value="Unassembled WGS sequence"/>
</dbReference>
<evidence type="ECO:0000313" key="1">
    <source>
        <dbReference type="EMBL" id="KXU11756.1"/>
    </source>
</evidence>
<comment type="caution">
    <text evidence="1">The sequence shown here is derived from an EMBL/GenBank/DDBJ whole genome shotgun (WGS) entry which is preliminary data.</text>
</comment>
<dbReference type="EMBL" id="LQZE01000501">
    <property type="protein sequence ID" value="KXU11756.1"/>
    <property type="molecule type" value="Genomic_DNA"/>
</dbReference>